<comment type="caution">
    <text evidence="6">The sequence shown here is derived from an EMBL/GenBank/DDBJ whole genome shotgun (WGS) entry which is preliminary data.</text>
</comment>
<dbReference type="Pfam" id="PF01565">
    <property type="entry name" value="FAD_binding_4"/>
    <property type="match status" value="1"/>
</dbReference>
<protein>
    <submittedName>
        <fullName evidence="6">Oxidoreductase</fullName>
    </submittedName>
</protein>
<evidence type="ECO:0000256" key="3">
    <source>
        <dbReference type="ARBA" id="ARBA00022827"/>
    </source>
</evidence>
<dbReference type="InterPro" id="IPR016166">
    <property type="entry name" value="FAD-bd_PCMH"/>
</dbReference>
<sequence length="474" mass="49831">MGDVAARFAEIVGDTNLLSGEAIPEDYAHDEALTISPQQPAYLAKPGSAEEVAELLKAASEHGVPVTARGSGTGLSGGAQPREDGLVISFERMNAVLEVDTENHVAVVQPGVTLSELDEKTTAAGLGYTVHPGELSASVGGNVGTNAGGMRAVKYGVTRHNVVGLQAVLPTGEIIRTGGKTSKVSTGYDLTQLIIGSEGTLAIATEVIVKLYPRLPHGATVFAPFETFDEVMTVVPKIVSSGLSPHILEYIDNLTLAAISYNEKLSLGVPDAIRDTAQAYLVVALENRDDDRLHADIEELGGMLGDLGAMDVYVLEGSSARKLIEAREKAFWTAKAAGADDVIDVVVPRSAMPEFLRRSREMALSREAGALGCGHAGDGNVHLAIFCKDPEKRKRLLTDIFALGMELGGAISGEHGLGKAKSGYFLDLEDPAKIALMRRIKETFDPAGILNPGVLFAEPGGGAEAKQSNRPATT</sequence>
<dbReference type="InterPro" id="IPR016169">
    <property type="entry name" value="FAD-bd_PCMH_sub2"/>
</dbReference>
<accession>A0ABQ3LRM2</accession>
<proteinExistence type="predicted"/>
<dbReference type="RefSeq" id="WP_191255215.1">
    <property type="nucleotide sequence ID" value="NZ_BNAY01000003.1"/>
</dbReference>
<dbReference type="PANTHER" id="PTHR42934:SF2">
    <property type="entry name" value="GLYCOLATE OXIDASE SUBUNIT GLCD"/>
    <property type="match status" value="1"/>
</dbReference>
<keyword evidence="3" id="KW-0274">FAD</keyword>
<dbReference type="SUPFAM" id="SSF55103">
    <property type="entry name" value="FAD-linked oxidases, C-terminal domain"/>
    <property type="match status" value="1"/>
</dbReference>
<comment type="cofactor">
    <cofactor evidence="1">
        <name>FAD</name>
        <dbReference type="ChEBI" id="CHEBI:57692"/>
    </cofactor>
</comment>
<keyword evidence="2" id="KW-0285">Flavoprotein</keyword>
<dbReference type="Gene3D" id="1.10.45.10">
    <property type="entry name" value="Vanillyl-alcohol Oxidase, Chain A, domain 4"/>
    <property type="match status" value="1"/>
</dbReference>
<evidence type="ECO:0000313" key="6">
    <source>
        <dbReference type="EMBL" id="GHH16121.1"/>
    </source>
</evidence>
<feature type="domain" description="FAD-binding PCMH-type" evidence="5">
    <location>
        <begin position="35"/>
        <end position="214"/>
    </location>
</feature>
<dbReference type="InterPro" id="IPR016171">
    <property type="entry name" value="Vanillyl_alc_oxidase_C-sub2"/>
</dbReference>
<dbReference type="Proteomes" id="UP000635387">
    <property type="component" value="Unassembled WGS sequence"/>
</dbReference>
<evidence type="ECO:0000259" key="5">
    <source>
        <dbReference type="PROSITE" id="PS51387"/>
    </source>
</evidence>
<dbReference type="InterPro" id="IPR004113">
    <property type="entry name" value="FAD-bd_oxidored_4_C"/>
</dbReference>
<dbReference type="Pfam" id="PF02913">
    <property type="entry name" value="FAD-oxidase_C"/>
    <property type="match status" value="1"/>
</dbReference>
<dbReference type="InterPro" id="IPR036318">
    <property type="entry name" value="FAD-bd_PCMH-like_sf"/>
</dbReference>
<evidence type="ECO:0000256" key="4">
    <source>
        <dbReference type="ARBA" id="ARBA00023002"/>
    </source>
</evidence>
<dbReference type="Gene3D" id="3.30.465.10">
    <property type="match status" value="1"/>
</dbReference>
<dbReference type="SUPFAM" id="SSF56176">
    <property type="entry name" value="FAD-binding/transporter-associated domain-like"/>
    <property type="match status" value="1"/>
</dbReference>
<dbReference type="InterPro" id="IPR006094">
    <property type="entry name" value="Oxid_FAD_bind_N"/>
</dbReference>
<dbReference type="InterPro" id="IPR016164">
    <property type="entry name" value="FAD-linked_Oxase-like_C"/>
</dbReference>
<dbReference type="Gene3D" id="3.30.70.2740">
    <property type="match status" value="1"/>
</dbReference>
<name>A0ABQ3LRM2_9PSEU</name>
<evidence type="ECO:0000256" key="1">
    <source>
        <dbReference type="ARBA" id="ARBA00001974"/>
    </source>
</evidence>
<gene>
    <name evidence="6" type="primary">glcD</name>
    <name evidence="6" type="ORF">GCM10017790_31340</name>
</gene>
<dbReference type="EMBL" id="BNAY01000003">
    <property type="protein sequence ID" value="GHH16121.1"/>
    <property type="molecule type" value="Genomic_DNA"/>
</dbReference>
<keyword evidence="4" id="KW-0560">Oxidoreductase</keyword>
<dbReference type="PROSITE" id="PS51387">
    <property type="entry name" value="FAD_PCMH"/>
    <property type="match status" value="1"/>
</dbReference>
<dbReference type="InterPro" id="IPR051914">
    <property type="entry name" value="FAD-linked_OxidoTrans_Type4"/>
</dbReference>
<keyword evidence="7" id="KW-1185">Reference proteome</keyword>
<reference evidence="7" key="1">
    <citation type="journal article" date="2019" name="Int. J. Syst. Evol. Microbiol.">
        <title>The Global Catalogue of Microorganisms (GCM) 10K type strain sequencing project: providing services to taxonomists for standard genome sequencing and annotation.</title>
        <authorList>
            <consortium name="The Broad Institute Genomics Platform"/>
            <consortium name="The Broad Institute Genome Sequencing Center for Infectious Disease"/>
            <person name="Wu L."/>
            <person name="Ma J."/>
        </authorList>
    </citation>
    <scope>NUCLEOTIDE SEQUENCE [LARGE SCALE GENOMIC DNA]</scope>
    <source>
        <strain evidence="7">CGMCC 4.7683</strain>
    </source>
</reference>
<evidence type="ECO:0000256" key="2">
    <source>
        <dbReference type="ARBA" id="ARBA00022630"/>
    </source>
</evidence>
<evidence type="ECO:0000313" key="7">
    <source>
        <dbReference type="Proteomes" id="UP000635387"/>
    </source>
</evidence>
<dbReference type="PANTHER" id="PTHR42934">
    <property type="entry name" value="GLYCOLATE OXIDASE SUBUNIT GLCD"/>
    <property type="match status" value="1"/>
</dbReference>
<organism evidence="6 7">
    <name type="scientific">Amycolatopsis oliviviridis</name>
    <dbReference type="NCBI Taxonomy" id="1471590"/>
    <lineage>
        <taxon>Bacteria</taxon>
        <taxon>Bacillati</taxon>
        <taxon>Actinomycetota</taxon>
        <taxon>Actinomycetes</taxon>
        <taxon>Pseudonocardiales</taxon>
        <taxon>Pseudonocardiaceae</taxon>
        <taxon>Amycolatopsis</taxon>
    </lineage>
</organism>